<keyword evidence="6" id="KW-1185">Reference proteome</keyword>
<proteinExistence type="inferred from homology"/>
<gene>
    <name evidence="3" type="ORF">CP523_14900</name>
    <name evidence="4" type="ORF">NH397_07340</name>
</gene>
<evidence type="ECO:0000313" key="5">
    <source>
        <dbReference type="Proteomes" id="UP000280586"/>
    </source>
</evidence>
<dbReference type="AlphaFoldDB" id="A0A9N7JP97"/>
<evidence type="ECO:0000256" key="1">
    <source>
        <dbReference type="ARBA" id="ARBA00009108"/>
    </source>
</evidence>
<protein>
    <submittedName>
        <fullName evidence="3">DUF881 domain-containing protein</fullName>
    </submittedName>
</protein>
<dbReference type="Proteomes" id="UP000280586">
    <property type="component" value="Chromosome"/>
</dbReference>
<reference evidence="3 5" key="1">
    <citation type="submission" date="2017-09" db="EMBL/GenBank/DDBJ databases">
        <authorList>
            <person name="Thomas P."/>
            <person name="Seyboldt C."/>
        </authorList>
    </citation>
    <scope>NUCLEOTIDE SEQUENCE [LARGE SCALE GENOMIC DNA]</scope>
    <source>
        <strain evidence="3 5">DSM 7534</strain>
    </source>
</reference>
<evidence type="ECO:0000313" key="4">
    <source>
        <dbReference type="EMBL" id="USS02220.1"/>
    </source>
</evidence>
<sequence length="243" mass="27875">MKRLTGKALIFLGSIVLGFFIVNSMDLNNKQSMIQLNAVEYKKAIDEKNQLYKEVEALKEENIKNQEKINNYSHDDERQEKIFEDMKNQVKDYGRLVGVSEVKGPGVVLKITDGNIDLKQDTQFETWRKILHDSDMALVLNEARKAGGEAMAVNKHRVLPLTGVICNWAFIGFNDDSLEQAPFYIYIIGEPEQIKTALLSEDSHIKKLILRELKVEIEVRDEIVIPGAIQNLETKYMKRYEGN</sequence>
<dbReference type="Pfam" id="PF05949">
    <property type="entry name" value="DUF881"/>
    <property type="match status" value="1"/>
</dbReference>
<dbReference type="Gene3D" id="3.30.70.1880">
    <property type="entry name" value="Protein of unknown function DUF881"/>
    <property type="match status" value="1"/>
</dbReference>
<dbReference type="EMBL" id="CP023671">
    <property type="protein sequence ID" value="AYE35615.1"/>
    <property type="molecule type" value="Genomic_DNA"/>
</dbReference>
<dbReference type="EMBL" id="CP099799">
    <property type="protein sequence ID" value="USS02220.1"/>
    <property type="molecule type" value="Genomic_DNA"/>
</dbReference>
<reference evidence="4" key="2">
    <citation type="submission" date="2022-06" db="EMBL/GenBank/DDBJ databases">
        <authorList>
            <person name="Holder M.E."/>
            <person name="Ajami N.J."/>
            <person name="Petrosino J.F."/>
        </authorList>
    </citation>
    <scope>NUCLEOTIDE SEQUENCE</scope>
    <source>
        <strain evidence="4">RMA 8861</strain>
    </source>
</reference>
<evidence type="ECO:0000313" key="6">
    <source>
        <dbReference type="Proteomes" id="UP001055437"/>
    </source>
</evidence>
<dbReference type="OrthoDB" id="9776196at2"/>
<dbReference type="RefSeq" id="WP_066676078.1">
    <property type="nucleotide sequence ID" value="NZ_CABMIZ010000013.1"/>
</dbReference>
<dbReference type="InterPro" id="IPR010273">
    <property type="entry name" value="DUF881"/>
</dbReference>
<feature type="coiled-coil region" evidence="2">
    <location>
        <begin position="38"/>
        <end position="75"/>
    </location>
</feature>
<dbReference type="Proteomes" id="UP001055437">
    <property type="component" value="Chromosome"/>
</dbReference>
<comment type="similarity">
    <text evidence="1">Belongs to the UPF0749 family.</text>
</comment>
<dbReference type="GeneID" id="303561976"/>
<accession>A0A9N7JP97</accession>
<name>A0A9N7JP97_CLOSE</name>
<dbReference type="KEGG" id="csep:CP523_14900"/>
<dbReference type="PANTHER" id="PTHR37313">
    <property type="entry name" value="UPF0749 PROTEIN RV1825"/>
    <property type="match status" value="1"/>
</dbReference>
<organism evidence="3 5">
    <name type="scientific">Clostridium septicum</name>
    <dbReference type="NCBI Taxonomy" id="1504"/>
    <lineage>
        <taxon>Bacteria</taxon>
        <taxon>Bacillati</taxon>
        <taxon>Bacillota</taxon>
        <taxon>Clostridia</taxon>
        <taxon>Eubacteriales</taxon>
        <taxon>Clostridiaceae</taxon>
        <taxon>Clostridium</taxon>
    </lineage>
</organism>
<evidence type="ECO:0000256" key="2">
    <source>
        <dbReference type="SAM" id="Coils"/>
    </source>
</evidence>
<keyword evidence="2" id="KW-0175">Coiled coil</keyword>
<dbReference type="PANTHER" id="PTHR37313:SF2">
    <property type="entry name" value="UPF0749 PROTEIN YLXX"/>
    <property type="match status" value="1"/>
</dbReference>
<evidence type="ECO:0000313" key="3">
    <source>
        <dbReference type="EMBL" id="AYE35615.1"/>
    </source>
</evidence>